<protein>
    <submittedName>
        <fullName evidence="1">Uncharacterized protein</fullName>
    </submittedName>
</protein>
<evidence type="ECO:0000313" key="2">
    <source>
        <dbReference type="Proteomes" id="UP001732700"/>
    </source>
</evidence>
<dbReference type="Proteomes" id="UP001732700">
    <property type="component" value="Chromosome 7D"/>
</dbReference>
<proteinExistence type="predicted"/>
<dbReference type="EnsemblPlants" id="AVESA.00010b.r2.7DG1345290.1">
    <property type="protein sequence ID" value="AVESA.00010b.r2.7DG1345290.1.CDS"/>
    <property type="gene ID" value="AVESA.00010b.r2.7DG1345290"/>
</dbReference>
<reference evidence="1" key="1">
    <citation type="submission" date="2021-05" db="EMBL/GenBank/DDBJ databases">
        <authorList>
            <person name="Scholz U."/>
            <person name="Mascher M."/>
            <person name="Fiebig A."/>
        </authorList>
    </citation>
    <scope>NUCLEOTIDE SEQUENCE [LARGE SCALE GENOMIC DNA]</scope>
</reference>
<organism evidence="1 2">
    <name type="scientific">Avena sativa</name>
    <name type="common">Oat</name>
    <dbReference type="NCBI Taxonomy" id="4498"/>
    <lineage>
        <taxon>Eukaryota</taxon>
        <taxon>Viridiplantae</taxon>
        <taxon>Streptophyta</taxon>
        <taxon>Embryophyta</taxon>
        <taxon>Tracheophyta</taxon>
        <taxon>Spermatophyta</taxon>
        <taxon>Magnoliopsida</taxon>
        <taxon>Liliopsida</taxon>
        <taxon>Poales</taxon>
        <taxon>Poaceae</taxon>
        <taxon>BOP clade</taxon>
        <taxon>Pooideae</taxon>
        <taxon>Poodae</taxon>
        <taxon>Poeae</taxon>
        <taxon>Poeae Chloroplast Group 1 (Aveneae type)</taxon>
        <taxon>Aveninae</taxon>
        <taxon>Avena</taxon>
    </lineage>
</organism>
<keyword evidence="2" id="KW-1185">Reference proteome</keyword>
<accession>A0ACD6AF00</accession>
<evidence type="ECO:0000313" key="1">
    <source>
        <dbReference type="EnsemblPlants" id="AVESA.00010b.r2.7DG1345290.1.CDS"/>
    </source>
</evidence>
<name>A0ACD6AF00_AVESA</name>
<sequence>MAELVATMVVEPLLSIVKENLSSYLLDQYEVMKGMEAQHKILKRRLPAILDVITDAEQAAAYRKGVKAWLDEVKTVAYQANEVFDEFKYEALRRKAKKEGHCQELGFGVVKLFPTHNRLVFRHRMGRKLRKIVQAIEVLVTEMNAFGFKYQQQPLISKQLRQTYHVIFDPKNIISRSRDKDKRFIVNILVGQANNADLTVVPIVGMGGLGKTTLTQLVYSEPEIKKHFDLLLWVSVSDGFDVDSLAKSIAEADSNKKDDGTVAAADKKDAGREAAAAFMKTPLDSLQSAVSRQRYLLVLDDVWKREVDKWEQLKTRLQHGGMGSVVLTTTRDEGVAKIVGTVKAYNLTALEDEFIKEIIESRAFGHLHKEEKRPDLLVGMVDEIVKRCVGSPLAATALGSVLRTKTSEEEWKALSSRSNICTEESGILPILNLSYNDLPSHMKQCFAFCAIFPKGYEIDVDKLIQLWIAHGFVIQEKQIRLETTGKQIFNDLASRSFFQDVKQARATYKEIESTRACSGPDCSNVGELGNLNLGGQLELCNLENVTEEDAKATNLVEKELRELTLRWTFVQTSCLDDARVLENLKPHDGLHAIRISSYRATTIPATFQNMVEIHLYNCIKLQWFFSCNGDTSFVFPKLKELNLGNLVCLERLWGMDNDGIQGEEIMFPQLEKLGILRCWKLTALPGQATFPNLQVVVIKECPELTARAKSPKLVQLTMEGLEIELLLWVARHATSLNYLDLTSLEASTETTLAADEHSFKEVVEDKKKGNDHDFPLIDLMLTNFKSCITGLFACFVHLITLKIERCHALVYWPEKEFEGLVSLRKLEITNCGNLSGYAQGLAEPSTSSDKRWLLPRLEILKISSCGMLVEIFNVPASLRRMNIRDCSKLESTSGKRLQQGQSASSIHQVASLESSFGAGVEHLILVRCQGLTGVLHLPSSLKVLQIGRCHGLTSLESRSGELLSLEMLVLLQCCTLSSLPIGPQAYPSLRHLTILDCPRIKMLPTSLQQQLGSIQHREIDAHYYRGKHTATTISFT</sequence>
<reference evidence="1" key="2">
    <citation type="submission" date="2025-09" db="UniProtKB">
        <authorList>
            <consortium name="EnsemblPlants"/>
        </authorList>
    </citation>
    <scope>IDENTIFICATION</scope>
</reference>